<evidence type="ECO:0000256" key="1">
    <source>
        <dbReference type="SAM" id="MobiDB-lite"/>
    </source>
</evidence>
<name>A0AAI9UWG9_9PEZI</name>
<feature type="region of interest" description="Disordered" evidence="1">
    <location>
        <begin position="165"/>
        <end position="194"/>
    </location>
</feature>
<reference evidence="2 3" key="1">
    <citation type="submission" date="2016-10" db="EMBL/GenBank/DDBJ databases">
        <title>The genome sequence of Colletotrichum fioriniae PJ7.</title>
        <authorList>
            <person name="Baroncelli R."/>
        </authorList>
    </citation>
    <scope>NUCLEOTIDE SEQUENCE [LARGE SCALE GENOMIC DNA]</scope>
    <source>
        <strain evidence="2">Col 31</strain>
    </source>
</reference>
<sequence length="194" mass="21586">QVAPDPIPRKVSQKRPKGRSKRRRRRRSSRYLKAVQPYVRSTPNDSGGQNGERDVRSLAAHASTYPAALFATPTPSRPHIPRPPSHVPRPIRPQSTVHRLRPASERPSPPSPRIHVPEPGLRPGPPRRTATPPARNKSLSSLPRRRCISFKSSRLPLSCCLSIHAPDQTESYPSHTSHTAKPLLRIPSPRSNSS</sequence>
<evidence type="ECO:0000313" key="3">
    <source>
        <dbReference type="Proteomes" id="UP001239795"/>
    </source>
</evidence>
<protein>
    <submittedName>
        <fullName evidence="2">Uncharacterized protein</fullName>
    </submittedName>
</protein>
<dbReference type="EMBL" id="MLGG01000004">
    <property type="protein sequence ID" value="KAK1466049.1"/>
    <property type="molecule type" value="Genomic_DNA"/>
</dbReference>
<feature type="compositionally biased region" description="Pro residues" evidence="1">
    <location>
        <begin position="75"/>
        <end position="91"/>
    </location>
</feature>
<proteinExistence type="predicted"/>
<organism evidence="2 3">
    <name type="scientific">Colletotrichum melonis</name>
    <dbReference type="NCBI Taxonomy" id="1209925"/>
    <lineage>
        <taxon>Eukaryota</taxon>
        <taxon>Fungi</taxon>
        <taxon>Dikarya</taxon>
        <taxon>Ascomycota</taxon>
        <taxon>Pezizomycotina</taxon>
        <taxon>Sordariomycetes</taxon>
        <taxon>Hypocreomycetidae</taxon>
        <taxon>Glomerellales</taxon>
        <taxon>Glomerellaceae</taxon>
        <taxon>Colletotrichum</taxon>
        <taxon>Colletotrichum acutatum species complex</taxon>
    </lineage>
</organism>
<feature type="compositionally biased region" description="Polar residues" evidence="1">
    <location>
        <begin position="168"/>
        <end position="179"/>
    </location>
</feature>
<gene>
    <name evidence="2" type="ORF">CMEL01_12041</name>
</gene>
<dbReference type="AlphaFoldDB" id="A0AAI9UWG9"/>
<keyword evidence="3" id="KW-1185">Reference proteome</keyword>
<dbReference type="Proteomes" id="UP001239795">
    <property type="component" value="Unassembled WGS sequence"/>
</dbReference>
<feature type="region of interest" description="Disordered" evidence="1">
    <location>
        <begin position="1"/>
        <end position="146"/>
    </location>
</feature>
<comment type="caution">
    <text evidence="2">The sequence shown here is derived from an EMBL/GenBank/DDBJ whole genome shotgun (WGS) entry which is preliminary data.</text>
</comment>
<evidence type="ECO:0000313" key="2">
    <source>
        <dbReference type="EMBL" id="KAK1466049.1"/>
    </source>
</evidence>
<feature type="compositionally biased region" description="Basic residues" evidence="1">
    <location>
        <begin position="11"/>
        <end position="30"/>
    </location>
</feature>
<feature type="non-terminal residue" evidence="2">
    <location>
        <position position="1"/>
    </location>
</feature>
<accession>A0AAI9UWG9</accession>